<feature type="region of interest" description="Disordered" evidence="12">
    <location>
        <begin position="381"/>
        <end position="415"/>
    </location>
</feature>
<organism evidence="14 15">
    <name type="scientific">Dermacentor reticulatus rhabdovirus 1</name>
    <dbReference type="NCBI Taxonomy" id="2950732"/>
    <lineage>
        <taxon>Viruses</taxon>
        <taxon>Riboviria</taxon>
        <taxon>Orthornavirae</taxon>
        <taxon>Negarnaviricota</taxon>
        <taxon>Haploviricotina</taxon>
        <taxon>Monjiviricetes</taxon>
        <taxon>Mononegavirales</taxon>
        <taxon>Rhabdoviridae</taxon>
        <taxon>Alpharhabdovirinae</taxon>
        <taxon>Alpharicinrhavirus</taxon>
        <taxon>Alpharicinrhavirus reticulatus</taxon>
    </lineage>
</organism>
<evidence type="ECO:0000256" key="11">
    <source>
        <dbReference type="ARBA" id="ARBA00033344"/>
    </source>
</evidence>
<evidence type="ECO:0000256" key="10">
    <source>
        <dbReference type="ARBA" id="ARBA00023274"/>
    </source>
</evidence>
<dbReference type="InterPro" id="IPR023331">
    <property type="entry name" value="Rhabdovirus_ncapsid_C"/>
</dbReference>
<evidence type="ECO:0000313" key="15">
    <source>
        <dbReference type="Proteomes" id="UP001252344"/>
    </source>
</evidence>
<keyword evidence="15" id="KW-1185">Reference proteome</keyword>
<evidence type="ECO:0000256" key="9">
    <source>
        <dbReference type="ARBA" id="ARBA00023200"/>
    </source>
</evidence>
<evidence type="ECO:0000259" key="13">
    <source>
        <dbReference type="Pfam" id="PF00945"/>
    </source>
</evidence>
<dbReference type="InterPro" id="IPR023330">
    <property type="entry name" value="Rhabdovirus_ncapsid_N"/>
</dbReference>
<feature type="compositionally biased region" description="Acidic residues" evidence="12">
    <location>
        <begin position="396"/>
        <end position="413"/>
    </location>
</feature>
<dbReference type="GO" id="GO:0019013">
    <property type="term" value="C:viral nucleocapsid"/>
    <property type="evidence" value="ECO:0007669"/>
    <property type="project" value="UniProtKB-KW"/>
</dbReference>
<keyword evidence="9" id="KW-1035">Host cytoplasm</keyword>
<keyword evidence="5" id="KW-0167">Capsid protein</keyword>
<dbReference type="Proteomes" id="UP001252344">
    <property type="component" value="Segment"/>
</dbReference>
<dbReference type="GO" id="GO:1990904">
    <property type="term" value="C:ribonucleoprotein complex"/>
    <property type="evidence" value="ECO:0007669"/>
    <property type="project" value="UniProtKB-KW"/>
</dbReference>
<keyword evidence="10" id="KW-0687">Ribonucleoprotein</keyword>
<evidence type="ECO:0000256" key="6">
    <source>
        <dbReference type="ARBA" id="ARBA00022844"/>
    </source>
</evidence>
<evidence type="ECO:0000256" key="12">
    <source>
        <dbReference type="SAM" id="MobiDB-lite"/>
    </source>
</evidence>
<accession>A0AAE9LUK2</accession>
<protein>
    <recommendedName>
        <fullName evidence="3">Nucleoprotein</fullName>
    </recommendedName>
    <alternativeName>
        <fullName evidence="11">Nucleocapsid protein</fullName>
    </alternativeName>
</protein>
<keyword evidence="8 14" id="KW-0543">Viral nucleoprotein</keyword>
<keyword evidence="6" id="KW-0946">Virion</keyword>
<feature type="compositionally biased region" description="Basic and acidic residues" evidence="12">
    <location>
        <begin position="381"/>
        <end position="395"/>
    </location>
</feature>
<evidence type="ECO:0000313" key="14">
    <source>
        <dbReference type="EMBL" id="USL85423.1"/>
    </source>
</evidence>
<comment type="subcellular location">
    <subcellularLocation>
        <location evidence="1">Host cytoplasm</location>
    </subcellularLocation>
    <subcellularLocation>
        <location evidence="2">Virion</location>
    </subcellularLocation>
</comment>
<dbReference type="Gene3D" id="1.10.3610.10">
    <property type="entry name" value="Nucleoprotein"/>
    <property type="match status" value="1"/>
</dbReference>
<evidence type="ECO:0000256" key="1">
    <source>
        <dbReference type="ARBA" id="ARBA00004192"/>
    </source>
</evidence>
<name>A0AAE9LUK2_9RHAB</name>
<evidence type="ECO:0000256" key="4">
    <source>
        <dbReference type="ARBA" id="ARBA00022497"/>
    </source>
</evidence>
<sequence length="470" mass="52527">MAAIGRGQREVFGDALFAVLGPNQVFAGAVERTPDRVEPEFPSAWFREKNTKPAITVMRSADPERLQDLVYGGLTHGELEIDVAVEYLVTVFQTITFTLDDHPWSSYGMTIGDAGAVITPLNLLQITYVDRQAPAPGDLAPYQGPPLALVTALTCLYRLSLLYGRNAHDEYCRAIRARMTALLESSEVGGRHGAGLLPQTMPKIKDWHTDRSFRALMAALDMFLHKDTRSAWQIVRMGTLVSRGKDCAALGDLQRLARCLGVSPQKAILWVFETSMIPEIQWLSAPTEELGKADSYYHYCSDFGLTTRSPWSGTTCKQMHLWTNVTCVLLQSTEAMQTRYIECENTAGIISNAVVVAYANRGSSEARRIYYTTRAEAEQHAANLDRARQQPREDGALDDLGDEGQGDELPDGLEEPRDRDVAAWANFMFGLGWQMPRYMEEWAAKRVRALKNPRPGSTLEFLRKYFSVTD</sequence>
<dbReference type="Gene3D" id="1.10.3570.10">
    <property type="entry name" value="Rhabdovirus nucleocapsid protein like domain"/>
    <property type="match status" value="1"/>
</dbReference>
<evidence type="ECO:0000256" key="5">
    <source>
        <dbReference type="ARBA" id="ARBA00022561"/>
    </source>
</evidence>
<dbReference type="InterPro" id="IPR035961">
    <property type="entry name" value="Rhabdovirus_nucleoprotein-like"/>
</dbReference>
<dbReference type="GO" id="GO:0019029">
    <property type="term" value="C:helical viral capsid"/>
    <property type="evidence" value="ECO:0007669"/>
    <property type="project" value="UniProtKB-KW"/>
</dbReference>
<evidence type="ECO:0000256" key="2">
    <source>
        <dbReference type="ARBA" id="ARBA00004328"/>
    </source>
</evidence>
<dbReference type="EMBL" id="ON684361">
    <property type="protein sequence ID" value="USL85423.1"/>
    <property type="molecule type" value="Viral_cRNA"/>
</dbReference>
<dbReference type="GO" id="GO:0030430">
    <property type="term" value="C:host cell cytoplasm"/>
    <property type="evidence" value="ECO:0007669"/>
    <property type="project" value="UniProtKB-SubCell"/>
</dbReference>
<keyword evidence="7" id="KW-0694">RNA-binding</keyword>
<dbReference type="InterPro" id="IPR000448">
    <property type="entry name" value="Rhabdo_ncapsid"/>
</dbReference>
<evidence type="ECO:0000256" key="7">
    <source>
        <dbReference type="ARBA" id="ARBA00022884"/>
    </source>
</evidence>
<keyword evidence="4" id="KW-1139">Helical capsid protein</keyword>
<dbReference type="Pfam" id="PF00945">
    <property type="entry name" value="Rhabdo_ncap"/>
    <property type="match status" value="1"/>
</dbReference>
<evidence type="ECO:0000256" key="3">
    <source>
        <dbReference type="ARBA" id="ARBA00014389"/>
    </source>
</evidence>
<proteinExistence type="predicted"/>
<dbReference type="SUPFAM" id="SSF140809">
    <property type="entry name" value="Rhabdovirus nucleoprotein-like"/>
    <property type="match status" value="1"/>
</dbReference>
<dbReference type="GO" id="GO:0003723">
    <property type="term" value="F:RNA binding"/>
    <property type="evidence" value="ECO:0007669"/>
    <property type="project" value="UniProtKB-KW"/>
</dbReference>
<reference evidence="14" key="1">
    <citation type="journal article" date="2022" name="Viruses">
        <title>Virome of Ixodes ricinus, Dermacentor reticulatus, and Haemaphysalis concinna Ticks from Croatia.</title>
        <authorList>
            <person name="Sameroff S."/>
            <person name="Tokarz R."/>
            <person name="Vucelja M."/>
            <person name="Jain K."/>
            <person name="Oleynik A."/>
            <person name="Boljfetic M."/>
            <person name="Bjedov L."/>
            <person name="Yates R.A."/>
            <person name="Margaletic J."/>
            <person name="Oura C.A.L."/>
            <person name="Lipkin W.I."/>
            <person name="Cvetko Krajinovic L."/>
            <person name="Markotic A."/>
        </authorList>
    </citation>
    <scope>NUCLEOTIDE SEQUENCE</scope>
    <source>
        <strain evidence="14">CT3</strain>
    </source>
</reference>
<evidence type="ECO:0000256" key="8">
    <source>
        <dbReference type="ARBA" id="ARBA00023086"/>
    </source>
</evidence>
<feature type="domain" description="Rhabdovirus nucleocapsid" evidence="13">
    <location>
        <begin position="35"/>
        <end position="448"/>
    </location>
</feature>